<evidence type="ECO:0000256" key="1">
    <source>
        <dbReference type="ARBA" id="ARBA00023015"/>
    </source>
</evidence>
<dbReference type="InterPro" id="IPR018060">
    <property type="entry name" value="HTH_AraC"/>
</dbReference>
<accession>A0A3R8T2D3</accession>
<keyword evidence="1" id="KW-0805">Transcription regulation</keyword>
<comment type="caution">
    <text evidence="5">The sequence shown here is derived from an EMBL/GenBank/DDBJ whole genome shotgun (WGS) entry which is preliminary data.</text>
</comment>
<dbReference type="PRINTS" id="PR00032">
    <property type="entry name" value="HTHARAC"/>
</dbReference>
<keyword evidence="3" id="KW-0804">Transcription</keyword>
<dbReference type="Pfam" id="PF12833">
    <property type="entry name" value="HTH_18"/>
    <property type="match status" value="1"/>
</dbReference>
<dbReference type="PROSITE" id="PS01124">
    <property type="entry name" value="HTH_ARAC_FAMILY_2"/>
    <property type="match status" value="1"/>
</dbReference>
<dbReference type="GO" id="GO:0003700">
    <property type="term" value="F:DNA-binding transcription factor activity"/>
    <property type="evidence" value="ECO:0007669"/>
    <property type="project" value="InterPro"/>
</dbReference>
<dbReference type="InterPro" id="IPR020449">
    <property type="entry name" value="Tscrpt_reg_AraC-type_HTH"/>
</dbReference>
<gene>
    <name evidence="5" type="ORF">EIP75_08890</name>
</gene>
<dbReference type="PANTHER" id="PTHR46796">
    <property type="entry name" value="HTH-TYPE TRANSCRIPTIONAL ACTIVATOR RHAS-RELATED"/>
    <property type="match status" value="1"/>
</dbReference>
<feature type="domain" description="HTH araC/xylS-type" evidence="4">
    <location>
        <begin position="313"/>
        <end position="411"/>
    </location>
</feature>
<name>A0A3R8T2D3_9BURK</name>
<dbReference type="GO" id="GO:0043565">
    <property type="term" value="F:sequence-specific DNA binding"/>
    <property type="evidence" value="ECO:0007669"/>
    <property type="project" value="InterPro"/>
</dbReference>
<dbReference type="Pfam" id="PF12852">
    <property type="entry name" value="Cupin_6"/>
    <property type="match status" value="1"/>
</dbReference>
<dbReference type="SUPFAM" id="SSF46689">
    <property type="entry name" value="Homeodomain-like"/>
    <property type="match status" value="2"/>
</dbReference>
<dbReference type="InterPro" id="IPR032783">
    <property type="entry name" value="AraC_lig"/>
</dbReference>
<evidence type="ECO:0000256" key="3">
    <source>
        <dbReference type="ARBA" id="ARBA00023163"/>
    </source>
</evidence>
<dbReference type="SMART" id="SM00342">
    <property type="entry name" value="HTH_ARAC"/>
    <property type="match status" value="1"/>
</dbReference>
<sequence>MPQPQATHLTHCTSGVASWFRAHRPPTTNTYTSAWIITLICKPAIAHSLWSGCQHPVRGGFHTRWSLVSWRTVHSWRVAARQPDDRDQIPPVLGHSHAMDSLSEVLADVRIRDALFVRTQLAGQGALRVGQADQPCFHLVTAGRVWLHPAPGEPSVPLQSGDVAFLPRGGPHVLSAQPVLTSASVDTADLLRHWRELTEASAATVACGGAPGGAWSGRTISGCMHIEGVTEAWLWGGLPPWLTLQWGGRGLPGWLMIGLAYLDQELGREGLARQAVIDRLGDILFIQSLRSYLHGPGAVPPGWLMGLKDGMVSRVLGVMHREPARPWQLAELALVGCVSRSVLAERFTQVMGLPPLAYLTSHRMQVAGRRLLQSPASVAEVAASVGYRSSAAFAQAFKREFGCSPREHRAARCQP</sequence>
<protein>
    <submittedName>
        <fullName evidence="5">AraC family transcriptional regulator</fullName>
    </submittedName>
</protein>
<dbReference type="Gene3D" id="1.10.10.60">
    <property type="entry name" value="Homeodomain-like"/>
    <property type="match status" value="1"/>
</dbReference>
<keyword evidence="6" id="KW-1185">Reference proteome</keyword>
<dbReference type="Proteomes" id="UP000269265">
    <property type="component" value="Unassembled WGS sequence"/>
</dbReference>
<proteinExistence type="predicted"/>
<evidence type="ECO:0000259" key="4">
    <source>
        <dbReference type="PROSITE" id="PS01124"/>
    </source>
</evidence>
<keyword evidence="2" id="KW-0238">DNA-binding</keyword>
<organism evidence="5 6">
    <name type="scientific">Aquabacterium soli</name>
    <dbReference type="NCBI Taxonomy" id="2493092"/>
    <lineage>
        <taxon>Bacteria</taxon>
        <taxon>Pseudomonadati</taxon>
        <taxon>Pseudomonadota</taxon>
        <taxon>Betaproteobacteria</taxon>
        <taxon>Burkholderiales</taxon>
        <taxon>Aquabacterium</taxon>
    </lineage>
</organism>
<dbReference type="PANTHER" id="PTHR46796:SF7">
    <property type="entry name" value="ARAC FAMILY TRANSCRIPTIONAL REGULATOR"/>
    <property type="match status" value="1"/>
</dbReference>
<evidence type="ECO:0000313" key="5">
    <source>
        <dbReference type="EMBL" id="RRS04538.1"/>
    </source>
</evidence>
<dbReference type="EMBL" id="RSED01000006">
    <property type="protein sequence ID" value="RRS04538.1"/>
    <property type="molecule type" value="Genomic_DNA"/>
</dbReference>
<reference evidence="5 6" key="1">
    <citation type="submission" date="2018-12" db="EMBL/GenBank/DDBJ databases">
        <title>The whole draft genome of Aquabacterium sp. SJQ9.</title>
        <authorList>
            <person name="Sun L."/>
            <person name="Gao X."/>
            <person name="Chen W."/>
            <person name="Huang K."/>
        </authorList>
    </citation>
    <scope>NUCLEOTIDE SEQUENCE [LARGE SCALE GENOMIC DNA]</scope>
    <source>
        <strain evidence="5 6">SJQ9</strain>
    </source>
</reference>
<dbReference type="AlphaFoldDB" id="A0A3R8T2D3"/>
<evidence type="ECO:0000256" key="2">
    <source>
        <dbReference type="ARBA" id="ARBA00023125"/>
    </source>
</evidence>
<evidence type="ECO:0000313" key="6">
    <source>
        <dbReference type="Proteomes" id="UP000269265"/>
    </source>
</evidence>
<dbReference type="InterPro" id="IPR009057">
    <property type="entry name" value="Homeodomain-like_sf"/>
</dbReference>
<dbReference type="InterPro" id="IPR050204">
    <property type="entry name" value="AraC_XylS_family_regulators"/>
</dbReference>